<dbReference type="EMBL" id="BEXD01001779">
    <property type="protein sequence ID" value="GBB95707.1"/>
    <property type="molecule type" value="Genomic_DNA"/>
</dbReference>
<proteinExistence type="predicted"/>
<sequence>MKISFCMELLALYDNANYASYLLNFFPARYKACGVCGSSRPPTFPQNFKLEELHNNMSLQSKNLSILRSQIKKEHTPRFDNIPITEFEVRAIALNSDKVIASVNAEGVMISVNNGRQDEGQALIPMLNILDHFPKQPSEKDIHIIIYLNIQTSQ</sequence>
<protein>
    <submittedName>
        <fullName evidence="1">Uncharacterized protein</fullName>
    </submittedName>
</protein>
<evidence type="ECO:0000313" key="1">
    <source>
        <dbReference type="EMBL" id="GBB95707.1"/>
    </source>
</evidence>
<name>A0A2Z6QZW1_9GLOM</name>
<keyword evidence="2" id="KW-1185">Reference proteome</keyword>
<dbReference type="Proteomes" id="UP000247702">
    <property type="component" value="Unassembled WGS sequence"/>
</dbReference>
<evidence type="ECO:0000313" key="2">
    <source>
        <dbReference type="Proteomes" id="UP000247702"/>
    </source>
</evidence>
<reference evidence="1 2" key="1">
    <citation type="submission" date="2017-11" db="EMBL/GenBank/DDBJ databases">
        <title>The genome of Rhizophagus clarus HR1 reveals common genetic basis of auxotrophy among arbuscular mycorrhizal fungi.</title>
        <authorList>
            <person name="Kobayashi Y."/>
        </authorList>
    </citation>
    <scope>NUCLEOTIDE SEQUENCE [LARGE SCALE GENOMIC DNA]</scope>
    <source>
        <strain evidence="1 2">HR1</strain>
    </source>
</reference>
<accession>A0A2Z6QZW1</accession>
<gene>
    <name evidence="1" type="ORF">RclHR1_00260012</name>
</gene>
<dbReference type="AlphaFoldDB" id="A0A2Z6QZW1"/>
<organism evidence="1 2">
    <name type="scientific">Rhizophagus clarus</name>
    <dbReference type="NCBI Taxonomy" id="94130"/>
    <lineage>
        <taxon>Eukaryota</taxon>
        <taxon>Fungi</taxon>
        <taxon>Fungi incertae sedis</taxon>
        <taxon>Mucoromycota</taxon>
        <taxon>Glomeromycotina</taxon>
        <taxon>Glomeromycetes</taxon>
        <taxon>Glomerales</taxon>
        <taxon>Glomeraceae</taxon>
        <taxon>Rhizophagus</taxon>
    </lineage>
</organism>
<comment type="caution">
    <text evidence="1">The sequence shown here is derived from an EMBL/GenBank/DDBJ whole genome shotgun (WGS) entry which is preliminary data.</text>
</comment>